<dbReference type="InterPro" id="IPR050278">
    <property type="entry name" value="Serine_Prot_S9B/DPPIV"/>
</dbReference>
<dbReference type="AlphaFoldDB" id="A0A927N2H5"/>
<evidence type="ECO:0000313" key="5">
    <source>
        <dbReference type="Proteomes" id="UP000638648"/>
    </source>
</evidence>
<gene>
    <name evidence="4" type="ORF">HEB94_004253</name>
</gene>
<protein>
    <submittedName>
        <fullName evidence="4">Dipeptidyl aminopeptidase/acylaminoacyl peptidase</fullName>
    </submittedName>
</protein>
<dbReference type="Gene3D" id="3.40.50.1820">
    <property type="entry name" value="alpha/beta hydrolase"/>
    <property type="match status" value="1"/>
</dbReference>
<dbReference type="SUPFAM" id="SSF53474">
    <property type="entry name" value="alpha/beta-Hydrolases"/>
    <property type="match status" value="1"/>
</dbReference>
<dbReference type="PANTHER" id="PTHR11731">
    <property type="entry name" value="PROTEASE FAMILY S9B,C DIPEPTIDYL-PEPTIDASE IV-RELATED"/>
    <property type="match status" value="1"/>
</dbReference>
<feature type="region of interest" description="Disordered" evidence="1">
    <location>
        <begin position="56"/>
        <end position="86"/>
    </location>
</feature>
<sequence length="718" mass="78934">MPKSPEVATATDYARAESFLPWHVRSRVFGAGIHPRWESDDRFSYDVATREGKRFVSVDPATGSREVSDSPPDADPTPDGDATVVRSPDGRRVAFVRDHDLWVRDVATGAEVALTHDGEESRPYATRLPSPLVAAGLLPRDSEPQDRPVVLWSPDSRRLLTHRLDSRGAGEFTLVQSAPPDGAVRPRRFTYAYPLPGDEVVPTALLLVVDVEQATVTSLDLPADELLYYGTPLPTDPNARGARSIWWHGDGARCFVLRSARGNRTLTLWEVDAATGGTRVLVEETDETPVDSNLTVSGAPNVRVLADGAQVLWYSHRDGWGHLYLHDLPAGTVRQVTSGPWAVADIVRTDEAGRAVYVTALGREPGRNPYDRLLYRVPLDGGEPELLTPGDGSHLISMSPSGKYFVSTRARVDSAPVTELHRADGSLVTTLETVDVADLTDVGWTFPERFTATARDGVTEITGILIRPTNFDPDVRYPVVDAIYGGPQTNQAPGSFAEVTQERGAGFWQAQAIAELGFVVVMIDGLGMPYRSKEFRDVSYGNLADAGLPEHVLALRELARTRPYLDLDRVGIYGHSAGGYASCQALLAHPDFYKVGVSSAGNHDHRQDKAWWVERYMGWPVGEHYREQANRTSAHRLEGKLLLIHGEMDENVHVASTLALVDALVEANKDFDLLILPNRTHACGNDPYFVRRRWDHFVRHLAGGTPAPYRVTGDEESS</sequence>
<dbReference type="Proteomes" id="UP000638648">
    <property type="component" value="Unassembled WGS sequence"/>
</dbReference>
<dbReference type="Pfam" id="PF00326">
    <property type="entry name" value="Peptidase_S9"/>
    <property type="match status" value="1"/>
</dbReference>
<evidence type="ECO:0000256" key="1">
    <source>
        <dbReference type="SAM" id="MobiDB-lite"/>
    </source>
</evidence>
<dbReference type="RefSeq" id="WP_192751362.1">
    <property type="nucleotide sequence ID" value="NZ_BAABJL010000197.1"/>
</dbReference>
<keyword evidence="4" id="KW-0031">Aminopeptidase</keyword>
<feature type="domain" description="Dipeptidylpeptidase IV N-terminal" evidence="3">
    <location>
        <begin position="81"/>
        <end position="413"/>
    </location>
</feature>
<feature type="domain" description="Peptidase S9 prolyl oligopeptidase catalytic" evidence="2">
    <location>
        <begin position="508"/>
        <end position="702"/>
    </location>
</feature>
<evidence type="ECO:0000259" key="3">
    <source>
        <dbReference type="Pfam" id="PF00930"/>
    </source>
</evidence>
<dbReference type="GO" id="GO:0008236">
    <property type="term" value="F:serine-type peptidase activity"/>
    <property type="evidence" value="ECO:0007669"/>
    <property type="project" value="InterPro"/>
</dbReference>
<evidence type="ECO:0000259" key="2">
    <source>
        <dbReference type="Pfam" id="PF00326"/>
    </source>
</evidence>
<evidence type="ECO:0000313" key="4">
    <source>
        <dbReference type="EMBL" id="MBE1607405.1"/>
    </source>
</evidence>
<dbReference type="GO" id="GO:0008239">
    <property type="term" value="F:dipeptidyl-peptidase activity"/>
    <property type="evidence" value="ECO:0007669"/>
    <property type="project" value="TreeGrafter"/>
</dbReference>
<dbReference type="InterPro" id="IPR001375">
    <property type="entry name" value="Peptidase_S9_cat"/>
</dbReference>
<dbReference type="Gene3D" id="2.140.10.30">
    <property type="entry name" value="Dipeptidylpeptidase IV, N-terminal domain"/>
    <property type="match status" value="1"/>
</dbReference>
<comment type="caution">
    <text evidence="4">The sequence shown here is derived from an EMBL/GenBank/DDBJ whole genome shotgun (WGS) entry which is preliminary data.</text>
</comment>
<organism evidence="4 5">
    <name type="scientific">Actinopolymorpha pittospori</name>
    <dbReference type="NCBI Taxonomy" id="648752"/>
    <lineage>
        <taxon>Bacteria</taxon>
        <taxon>Bacillati</taxon>
        <taxon>Actinomycetota</taxon>
        <taxon>Actinomycetes</taxon>
        <taxon>Propionibacteriales</taxon>
        <taxon>Actinopolymorphaceae</taxon>
        <taxon>Actinopolymorpha</taxon>
    </lineage>
</organism>
<keyword evidence="5" id="KW-1185">Reference proteome</keyword>
<keyword evidence="4" id="KW-0645">Protease</keyword>
<dbReference type="SUPFAM" id="SSF82171">
    <property type="entry name" value="DPP6 N-terminal domain-like"/>
    <property type="match status" value="1"/>
</dbReference>
<accession>A0A927N2H5</accession>
<reference evidence="4" key="1">
    <citation type="submission" date="2020-10" db="EMBL/GenBank/DDBJ databases">
        <title>Sequencing the genomes of 1000 actinobacteria strains.</title>
        <authorList>
            <person name="Klenk H.-P."/>
        </authorList>
    </citation>
    <scope>NUCLEOTIDE SEQUENCE</scope>
    <source>
        <strain evidence="4">DSM 45354</strain>
    </source>
</reference>
<dbReference type="InterPro" id="IPR002469">
    <property type="entry name" value="Peptidase_S9B_N"/>
</dbReference>
<proteinExistence type="predicted"/>
<dbReference type="InterPro" id="IPR029058">
    <property type="entry name" value="AB_hydrolase_fold"/>
</dbReference>
<dbReference type="GO" id="GO:0006508">
    <property type="term" value="P:proteolysis"/>
    <property type="evidence" value="ECO:0007669"/>
    <property type="project" value="InterPro"/>
</dbReference>
<dbReference type="GO" id="GO:0004177">
    <property type="term" value="F:aminopeptidase activity"/>
    <property type="evidence" value="ECO:0007669"/>
    <property type="project" value="UniProtKB-KW"/>
</dbReference>
<dbReference type="Pfam" id="PF00930">
    <property type="entry name" value="DPPIV_N"/>
    <property type="match status" value="1"/>
</dbReference>
<keyword evidence="4" id="KW-0378">Hydrolase</keyword>
<dbReference type="EMBL" id="JADBEM010000001">
    <property type="protein sequence ID" value="MBE1607405.1"/>
    <property type="molecule type" value="Genomic_DNA"/>
</dbReference>
<dbReference type="PANTHER" id="PTHR11731:SF193">
    <property type="entry name" value="DIPEPTIDYL PEPTIDASE 9"/>
    <property type="match status" value="1"/>
</dbReference>
<name>A0A927N2H5_9ACTN</name>